<feature type="compositionally biased region" description="Low complexity" evidence="4">
    <location>
        <begin position="142"/>
        <end position="190"/>
    </location>
</feature>
<comment type="similarity">
    <text evidence="1">Belongs to the peptidase C14B family.</text>
</comment>
<feature type="compositionally biased region" description="Low complexity" evidence="4">
    <location>
        <begin position="37"/>
        <end position="114"/>
    </location>
</feature>
<evidence type="ECO:0000313" key="7">
    <source>
        <dbReference type="Proteomes" id="UP001479436"/>
    </source>
</evidence>
<feature type="domain" description="Peptidase C14 caspase" evidence="5">
    <location>
        <begin position="244"/>
        <end position="531"/>
    </location>
</feature>
<dbReference type="PANTHER" id="PTHR48104:SF30">
    <property type="entry name" value="METACASPASE-1"/>
    <property type="match status" value="1"/>
</dbReference>
<dbReference type="Gene3D" id="3.40.50.12660">
    <property type="match status" value="2"/>
</dbReference>
<evidence type="ECO:0000313" key="6">
    <source>
        <dbReference type="EMBL" id="KAK9720065.1"/>
    </source>
</evidence>
<keyword evidence="3" id="KW-0378">Hydrolase</keyword>
<evidence type="ECO:0000259" key="5">
    <source>
        <dbReference type="Pfam" id="PF00656"/>
    </source>
</evidence>
<dbReference type="InterPro" id="IPR011600">
    <property type="entry name" value="Pept_C14_caspase"/>
</dbReference>
<proteinExistence type="inferred from homology"/>
<comment type="caution">
    <text evidence="6">The sequence shown here is derived from an EMBL/GenBank/DDBJ whole genome shotgun (WGS) entry which is preliminary data.</text>
</comment>
<feature type="region of interest" description="Disordered" evidence="4">
    <location>
        <begin position="19"/>
        <end position="228"/>
    </location>
</feature>
<accession>A0ABR2W4P2</accession>
<dbReference type="Pfam" id="PF00656">
    <property type="entry name" value="Peptidase_C14"/>
    <property type="match status" value="1"/>
</dbReference>
<dbReference type="SUPFAM" id="SSF52129">
    <property type="entry name" value="Caspase-like"/>
    <property type="match status" value="1"/>
</dbReference>
<gene>
    <name evidence="6" type="ORF">K7432_004391</name>
</gene>
<evidence type="ECO:0000256" key="2">
    <source>
        <dbReference type="ARBA" id="ARBA00022703"/>
    </source>
</evidence>
<organism evidence="6 7">
    <name type="scientific">Basidiobolus ranarum</name>
    <dbReference type="NCBI Taxonomy" id="34480"/>
    <lineage>
        <taxon>Eukaryota</taxon>
        <taxon>Fungi</taxon>
        <taxon>Fungi incertae sedis</taxon>
        <taxon>Zoopagomycota</taxon>
        <taxon>Entomophthoromycotina</taxon>
        <taxon>Basidiobolomycetes</taxon>
        <taxon>Basidiobolales</taxon>
        <taxon>Basidiobolaceae</taxon>
        <taxon>Basidiobolus</taxon>
    </lineage>
</organism>
<sequence length="543" mass="60981">MFGKFGSVLEGKLKEKATQFVQQQSQQFLGGKKPEAQQEPQYNNQYNNNNYQQPQHNPGQVYNQQQHNDQQQNYQSQYNQPQYNQGQPSSYTQNQQYNQPQQYGQDQQYNQGQPFNPPQSYNQGQQFNQPQHYNQGQPFNPPQSYNQDQQFNQHQGYNQGQQYSQPQGYNQGSQYQPQQYNQGRNQPPQYDQGFNQNPPQAPNDGQGHSIAPANTSFVQGNNQGGAYQGQVHGENISVSNCRGRKKALFIGINYFGTSSELRGCINDVHNVKDFLFNRFGFSEQGSIILTDDQKDPSKIPTRQNIIQGFRWLVEGASMGDSLFLHFSGHGGSIEDEDGDEVDGFDETIYPVDHERAGVIVDDEIHAICVKNLPAGVRLTAVFDCCHSGTVMDLPFTYKCDGEIEVICQDSRKEAAMSLLKAGLSYSRGDKAGALGLVKEGVSFLFKPPPNKEAQKKAEEEKKSNADVIQFSGCRDNQTSADAIIDSQATGAMSHALITALTQNTNLTYTQLLKQLRDILKGKYSQIPQMSTGRPMDMNTLFTM</sequence>
<evidence type="ECO:0000256" key="3">
    <source>
        <dbReference type="ARBA" id="ARBA00022807"/>
    </source>
</evidence>
<keyword evidence="3" id="KW-0645">Protease</keyword>
<dbReference type="InterPro" id="IPR050452">
    <property type="entry name" value="Metacaspase"/>
</dbReference>
<feature type="compositionally biased region" description="Low complexity" evidence="4">
    <location>
        <begin position="19"/>
        <end position="28"/>
    </location>
</feature>
<evidence type="ECO:0000256" key="1">
    <source>
        <dbReference type="ARBA" id="ARBA00009005"/>
    </source>
</evidence>
<evidence type="ECO:0000256" key="4">
    <source>
        <dbReference type="SAM" id="MobiDB-lite"/>
    </source>
</evidence>
<feature type="compositionally biased region" description="Polar residues" evidence="4">
    <location>
        <begin position="118"/>
        <end position="138"/>
    </location>
</feature>
<reference evidence="6 7" key="1">
    <citation type="submission" date="2023-04" db="EMBL/GenBank/DDBJ databases">
        <title>Genome of Basidiobolus ranarum AG-B5.</title>
        <authorList>
            <person name="Stajich J.E."/>
            <person name="Carter-House D."/>
            <person name="Gryganskyi A."/>
        </authorList>
    </citation>
    <scope>NUCLEOTIDE SEQUENCE [LARGE SCALE GENOMIC DNA]</scope>
    <source>
        <strain evidence="6 7">AG-B5</strain>
    </source>
</reference>
<dbReference type="PANTHER" id="PTHR48104">
    <property type="entry name" value="METACASPASE-4"/>
    <property type="match status" value="1"/>
</dbReference>
<dbReference type="InterPro" id="IPR029030">
    <property type="entry name" value="Caspase-like_dom_sf"/>
</dbReference>
<protein>
    <recommendedName>
        <fullName evidence="5">Peptidase C14 caspase domain-containing protein</fullName>
    </recommendedName>
</protein>
<keyword evidence="3" id="KW-0788">Thiol protease</keyword>
<keyword evidence="2" id="KW-0053">Apoptosis</keyword>
<keyword evidence="7" id="KW-1185">Reference proteome</keyword>
<name>A0ABR2W4P2_9FUNG</name>
<dbReference type="EMBL" id="JASJQH010007026">
    <property type="protein sequence ID" value="KAK9720065.1"/>
    <property type="molecule type" value="Genomic_DNA"/>
</dbReference>
<dbReference type="Proteomes" id="UP001479436">
    <property type="component" value="Unassembled WGS sequence"/>
</dbReference>